<protein>
    <submittedName>
        <fullName evidence="1">Uncharacterized protein</fullName>
    </submittedName>
</protein>
<accession>A0A8K0WHD5</accession>
<reference evidence="1" key="1">
    <citation type="journal article" date="2021" name="Nat. Commun.">
        <title>Genetic determinants of endophytism in the Arabidopsis root mycobiome.</title>
        <authorList>
            <person name="Mesny F."/>
            <person name="Miyauchi S."/>
            <person name="Thiergart T."/>
            <person name="Pickel B."/>
            <person name="Atanasova L."/>
            <person name="Karlsson M."/>
            <person name="Huettel B."/>
            <person name="Barry K.W."/>
            <person name="Haridas S."/>
            <person name="Chen C."/>
            <person name="Bauer D."/>
            <person name="Andreopoulos W."/>
            <person name="Pangilinan J."/>
            <person name="LaButti K."/>
            <person name="Riley R."/>
            <person name="Lipzen A."/>
            <person name="Clum A."/>
            <person name="Drula E."/>
            <person name="Henrissat B."/>
            <person name="Kohler A."/>
            <person name="Grigoriev I.V."/>
            <person name="Martin F.M."/>
            <person name="Hacquard S."/>
        </authorList>
    </citation>
    <scope>NUCLEOTIDE SEQUENCE</scope>
    <source>
        <strain evidence="1">MPI-SDFR-AT-0068</strain>
    </source>
</reference>
<name>A0A8K0WHD5_9HYPO</name>
<evidence type="ECO:0000313" key="2">
    <source>
        <dbReference type="Proteomes" id="UP000813427"/>
    </source>
</evidence>
<sequence>MCNDYYTHFYCMYCNDCFKKEFEWEICEVALQTQSKSVGSCGYTNDGEVARMSEYCQRCPPDDRKWSRITLDGEPKRELA</sequence>
<keyword evidence="2" id="KW-1185">Reference proteome</keyword>
<dbReference type="AlphaFoldDB" id="A0A8K0WHD5"/>
<dbReference type="OrthoDB" id="4965011at2759"/>
<evidence type="ECO:0000313" key="1">
    <source>
        <dbReference type="EMBL" id="KAH7263021.1"/>
    </source>
</evidence>
<gene>
    <name evidence="1" type="ORF">BKA59DRAFT_464930</name>
</gene>
<organism evidence="1 2">
    <name type="scientific">Fusarium tricinctum</name>
    <dbReference type="NCBI Taxonomy" id="61284"/>
    <lineage>
        <taxon>Eukaryota</taxon>
        <taxon>Fungi</taxon>
        <taxon>Dikarya</taxon>
        <taxon>Ascomycota</taxon>
        <taxon>Pezizomycotina</taxon>
        <taxon>Sordariomycetes</taxon>
        <taxon>Hypocreomycetidae</taxon>
        <taxon>Hypocreales</taxon>
        <taxon>Nectriaceae</taxon>
        <taxon>Fusarium</taxon>
        <taxon>Fusarium tricinctum species complex</taxon>
    </lineage>
</organism>
<comment type="caution">
    <text evidence="1">The sequence shown here is derived from an EMBL/GenBank/DDBJ whole genome shotgun (WGS) entry which is preliminary data.</text>
</comment>
<dbReference type="Proteomes" id="UP000813427">
    <property type="component" value="Unassembled WGS sequence"/>
</dbReference>
<dbReference type="EMBL" id="JAGPXF010000001">
    <property type="protein sequence ID" value="KAH7263021.1"/>
    <property type="molecule type" value="Genomic_DNA"/>
</dbReference>
<proteinExistence type="predicted"/>